<dbReference type="EMBL" id="BAABIG010000089">
    <property type="protein sequence ID" value="GAA4824325.1"/>
    <property type="molecule type" value="Genomic_DNA"/>
</dbReference>
<reference evidence="2" key="1">
    <citation type="journal article" date="2019" name="Int. J. Syst. Evol. Microbiol.">
        <title>The Global Catalogue of Microorganisms (GCM) 10K type strain sequencing project: providing services to taxonomists for standard genome sequencing and annotation.</title>
        <authorList>
            <consortium name="The Broad Institute Genomics Platform"/>
            <consortium name="The Broad Institute Genome Sequencing Center for Infectious Disease"/>
            <person name="Wu L."/>
            <person name="Ma J."/>
        </authorList>
    </citation>
    <scope>NUCLEOTIDE SEQUENCE [LARGE SCALE GENOMIC DNA]</scope>
    <source>
        <strain evidence="2">JCM 18081</strain>
    </source>
</reference>
<name>A0ABP9D205_9ACTN</name>
<sequence length="120" mass="13293">MSGTLLDLADTYEKEADRFRTPQRSRWAMRDTAALFRRMACNRAAANPTRLTITLSLLIDVTQRWCQQHGYRAVAGMGGMTLQRGDEPVVVAGVDDTLLWDGERITVAPRDAVSARGVAI</sequence>
<evidence type="ECO:0000313" key="1">
    <source>
        <dbReference type="EMBL" id="GAA4824325.1"/>
    </source>
</evidence>
<accession>A0ABP9D205</accession>
<comment type="caution">
    <text evidence="1">The sequence shown here is derived from an EMBL/GenBank/DDBJ whole genome shotgun (WGS) entry which is preliminary data.</text>
</comment>
<keyword evidence="2" id="KW-1185">Reference proteome</keyword>
<protein>
    <submittedName>
        <fullName evidence="1">Uncharacterized protein</fullName>
    </submittedName>
</protein>
<dbReference type="Proteomes" id="UP001501265">
    <property type="component" value="Unassembled WGS sequence"/>
</dbReference>
<evidence type="ECO:0000313" key="2">
    <source>
        <dbReference type="Proteomes" id="UP001501265"/>
    </source>
</evidence>
<proteinExistence type="predicted"/>
<organism evidence="1 2">
    <name type="scientific">Streptomyces ziwulingensis</name>
    <dbReference type="NCBI Taxonomy" id="1045501"/>
    <lineage>
        <taxon>Bacteria</taxon>
        <taxon>Bacillati</taxon>
        <taxon>Actinomycetota</taxon>
        <taxon>Actinomycetes</taxon>
        <taxon>Kitasatosporales</taxon>
        <taxon>Streptomycetaceae</taxon>
        <taxon>Streptomyces</taxon>
    </lineage>
</organism>
<gene>
    <name evidence="1" type="ORF">GCM10023220_67650</name>
</gene>